<keyword evidence="1" id="KW-0175">Coiled coil</keyword>
<dbReference type="Gene3D" id="1.25.50.20">
    <property type="match status" value="1"/>
</dbReference>
<dbReference type="EMBL" id="ATCN01000852">
    <property type="protein sequence ID" value="EPR78345.1"/>
    <property type="molecule type" value="Genomic_DNA"/>
</dbReference>
<dbReference type="Pfam" id="PF11838">
    <property type="entry name" value="ERAP1_C"/>
    <property type="match status" value="1"/>
</dbReference>
<dbReference type="InterPro" id="IPR024571">
    <property type="entry name" value="ERAP1-like_C_dom"/>
</dbReference>
<evidence type="ECO:0000313" key="4">
    <source>
        <dbReference type="Proteomes" id="UP000014978"/>
    </source>
</evidence>
<keyword evidence="3" id="KW-0645">Protease</keyword>
<proteinExistence type="predicted"/>
<dbReference type="VEuPathDB" id="MicrosporidiaDB:SLOPH_2593"/>
<name>S7W6A6_SPRLO</name>
<feature type="non-terminal residue" evidence="3">
    <location>
        <position position="1"/>
    </location>
</feature>
<dbReference type="AlphaFoldDB" id="S7W6A6"/>
<gene>
    <name evidence="3" type="ORF">SLOPH_2593</name>
</gene>
<keyword evidence="3" id="KW-0378">Hydrolase</keyword>
<keyword evidence="3" id="KW-0031">Aminopeptidase</keyword>
<evidence type="ECO:0000259" key="2">
    <source>
        <dbReference type="Pfam" id="PF11838"/>
    </source>
</evidence>
<reference evidence="4" key="1">
    <citation type="journal article" date="2013" name="PLoS Genet.">
        <title>The genome of Spraguea lophii and the basis of host-microsporidian interactions.</title>
        <authorList>
            <person name="Campbell S.E."/>
            <person name="Williams T.A."/>
            <person name="Yousuf A."/>
            <person name="Soanes D.M."/>
            <person name="Paszkiewicz K.H."/>
            <person name="Williams B.A.P."/>
        </authorList>
    </citation>
    <scope>NUCLEOTIDE SEQUENCE [LARGE SCALE GENOMIC DNA]</scope>
    <source>
        <strain evidence="4">42_110</strain>
    </source>
</reference>
<organism evidence="3 4">
    <name type="scientific">Spraguea lophii (strain 42_110)</name>
    <name type="common">Microsporidian parasite</name>
    <dbReference type="NCBI Taxonomy" id="1358809"/>
    <lineage>
        <taxon>Eukaryota</taxon>
        <taxon>Fungi</taxon>
        <taxon>Fungi incertae sedis</taxon>
        <taxon>Microsporidia</taxon>
        <taxon>Spragueidae</taxon>
        <taxon>Spraguea</taxon>
    </lineage>
</organism>
<dbReference type="Proteomes" id="UP000014978">
    <property type="component" value="Unassembled WGS sequence"/>
</dbReference>
<dbReference type="OrthoDB" id="10031169at2759"/>
<dbReference type="HOGENOM" id="CLU_1006706_0_0_1"/>
<evidence type="ECO:0000313" key="3">
    <source>
        <dbReference type="EMBL" id="EPR78345.1"/>
    </source>
</evidence>
<evidence type="ECO:0000256" key="1">
    <source>
        <dbReference type="SAM" id="Coils"/>
    </source>
</evidence>
<sequence length="277" mass="32409">VLQSLSSYITLDKVINISAFAKNEDNHEVLSALLIGIADFKIILYEDREYFEKIILDIIKDKKIDFNNPGDNINDLSNTIFIVNYLVSNNDKNFIDKIYSKWEEYKKDRNSINPVFRTALFFTAAKKENNLEDFLEIYKNGVVDEKHVALAMMGRFTDKNTYLKSIELLYTDEIILQDKITLCSGLISSLEFKDIFIREFMNNYEKIKVLFKNNGPLLSYAIETVFSASYGKMFEESKIFLMEIKNEETKRAVDLAIEKAEIKNEFRKKNLKRKKNE</sequence>
<keyword evidence="4" id="KW-1185">Reference proteome</keyword>
<accession>S7W6A6</accession>
<comment type="caution">
    <text evidence="3">The sequence shown here is derived from an EMBL/GenBank/DDBJ whole genome shotgun (WGS) entry which is preliminary data.</text>
</comment>
<feature type="domain" description="ERAP1-like C-terminal" evidence="2">
    <location>
        <begin position="6"/>
        <end position="261"/>
    </location>
</feature>
<feature type="coiled-coil region" evidence="1">
    <location>
        <begin position="245"/>
        <end position="277"/>
    </location>
</feature>
<dbReference type="OMA" id="ESKIFLM"/>
<dbReference type="InParanoid" id="S7W6A6"/>
<protein>
    <submittedName>
        <fullName evidence="3">Arginine/alanine aminopeptidase</fullName>
    </submittedName>
</protein>
<dbReference type="GO" id="GO:0004177">
    <property type="term" value="F:aminopeptidase activity"/>
    <property type="evidence" value="ECO:0007669"/>
    <property type="project" value="UniProtKB-KW"/>
</dbReference>